<name>A0AAD8QTL9_LOLMU</name>
<organism evidence="3 4">
    <name type="scientific">Lolium multiflorum</name>
    <name type="common">Italian ryegrass</name>
    <name type="synonym">Lolium perenne subsp. multiflorum</name>
    <dbReference type="NCBI Taxonomy" id="4521"/>
    <lineage>
        <taxon>Eukaryota</taxon>
        <taxon>Viridiplantae</taxon>
        <taxon>Streptophyta</taxon>
        <taxon>Embryophyta</taxon>
        <taxon>Tracheophyta</taxon>
        <taxon>Spermatophyta</taxon>
        <taxon>Magnoliopsida</taxon>
        <taxon>Liliopsida</taxon>
        <taxon>Poales</taxon>
        <taxon>Poaceae</taxon>
        <taxon>BOP clade</taxon>
        <taxon>Pooideae</taxon>
        <taxon>Poodae</taxon>
        <taxon>Poeae</taxon>
        <taxon>Poeae Chloroplast Group 2 (Poeae type)</taxon>
        <taxon>Loliodinae</taxon>
        <taxon>Loliinae</taxon>
        <taxon>Lolium</taxon>
    </lineage>
</organism>
<feature type="region of interest" description="Disordered" evidence="1">
    <location>
        <begin position="193"/>
        <end position="212"/>
    </location>
</feature>
<dbReference type="EMBL" id="JAUUTY010000007">
    <property type="protein sequence ID" value="KAK1606928.1"/>
    <property type="molecule type" value="Genomic_DNA"/>
</dbReference>
<keyword evidence="4" id="KW-1185">Reference proteome</keyword>
<evidence type="ECO:0000313" key="4">
    <source>
        <dbReference type="Proteomes" id="UP001231189"/>
    </source>
</evidence>
<evidence type="ECO:0000313" key="3">
    <source>
        <dbReference type="EMBL" id="KAK1606928.1"/>
    </source>
</evidence>
<reference evidence="3" key="1">
    <citation type="submission" date="2023-07" db="EMBL/GenBank/DDBJ databases">
        <title>A chromosome-level genome assembly of Lolium multiflorum.</title>
        <authorList>
            <person name="Chen Y."/>
            <person name="Copetti D."/>
            <person name="Kolliker R."/>
            <person name="Studer B."/>
        </authorList>
    </citation>
    <scope>NUCLEOTIDE SEQUENCE</scope>
    <source>
        <strain evidence="3">02402/16</strain>
        <tissue evidence="3">Leaf</tissue>
    </source>
</reference>
<feature type="domain" description="Retrotransposon gag" evidence="2">
    <location>
        <begin position="85"/>
        <end position="157"/>
    </location>
</feature>
<dbReference type="InterPro" id="IPR005162">
    <property type="entry name" value="Retrotrans_gag_dom"/>
</dbReference>
<dbReference type="Pfam" id="PF03732">
    <property type="entry name" value="Retrotrans_gag"/>
    <property type="match status" value="1"/>
</dbReference>
<feature type="compositionally biased region" description="Basic and acidic residues" evidence="1">
    <location>
        <begin position="193"/>
        <end position="203"/>
    </location>
</feature>
<accession>A0AAD8QTL9</accession>
<gene>
    <name evidence="3" type="ORF">QYE76_030601</name>
</gene>
<evidence type="ECO:0000259" key="2">
    <source>
        <dbReference type="Pfam" id="PF03732"/>
    </source>
</evidence>
<dbReference type="AlphaFoldDB" id="A0AAD8QTL9"/>
<evidence type="ECO:0000256" key="1">
    <source>
        <dbReference type="SAM" id="MobiDB-lite"/>
    </source>
</evidence>
<sequence>MTQQNFLKYMQMLEERQRVTLEQQNKFFQELLQQNRVERPENQGVTLFDFQNTKPISFAYAPEPMDAEDWLMDTERKLNTVGCNDLEKVFTWEEFKRKFRESNVPESIVELKRREFESLEQKDKAILTYVFSKLSRYAVEEVNTEDKKKKRFLRGLSPQFKVQLRMMRATEFQELVDAAITLEDDFKQLQDEKRKKAKFEPKKFTTTSPIPA</sequence>
<proteinExistence type="predicted"/>
<comment type="caution">
    <text evidence="3">The sequence shown here is derived from an EMBL/GenBank/DDBJ whole genome shotgun (WGS) entry which is preliminary data.</text>
</comment>
<dbReference type="Proteomes" id="UP001231189">
    <property type="component" value="Unassembled WGS sequence"/>
</dbReference>
<protein>
    <recommendedName>
        <fullName evidence="2">Retrotransposon gag domain-containing protein</fullName>
    </recommendedName>
</protein>